<protein>
    <submittedName>
        <fullName evidence="1">Uncharacterized protein</fullName>
    </submittedName>
</protein>
<dbReference type="RefSeq" id="WP_221640041.1">
    <property type="nucleotide sequence ID" value="NZ_VFOZ01000001.1"/>
</dbReference>
<organism evidence="1 2">
    <name type="scientific">Actinoallomurus bryophytorum</name>
    <dbReference type="NCBI Taxonomy" id="1490222"/>
    <lineage>
        <taxon>Bacteria</taxon>
        <taxon>Bacillati</taxon>
        <taxon>Actinomycetota</taxon>
        <taxon>Actinomycetes</taxon>
        <taxon>Streptosporangiales</taxon>
        <taxon>Thermomonosporaceae</taxon>
        <taxon>Actinoallomurus</taxon>
    </lineage>
</organism>
<sequence length="143" mass="15803">MPTGMMAAVTPWTLDRIDKALRASWAADTCSPDDVARAPWHPDNPAWGHCDVTALVVNDLFGGDLMLGEVHAADGVRHGFHYWNLLPSGAEIDLTFEQFREGQRVTGARVVKRPPGPLPRRREEYELLHERVAAHLGGPLPAH</sequence>
<dbReference type="InterPro" id="IPR056238">
    <property type="entry name" value="YunG-like"/>
</dbReference>
<proteinExistence type="predicted"/>
<accession>A0A543CKM0</accession>
<evidence type="ECO:0000313" key="1">
    <source>
        <dbReference type="EMBL" id="TQL97654.1"/>
    </source>
</evidence>
<keyword evidence="2" id="KW-1185">Reference proteome</keyword>
<dbReference type="Proteomes" id="UP000316096">
    <property type="component" value="Unassembled WGS sequence"/>
</dbReference>
<dbReference type="AlphaFoldDB" id="A0A543CKM0"/>
<gene>
    <name evidence="1" type="ORF">FB559_3253</name>
</gene>
<dbReference type="Pfam" id="PF24585">
    <property type="entry name" value="YunG"/>
    <property type="match status" value="1"/>
</dbReference>
<comment type="caution">
    <text evidence="1">The sequence shown here is derived from an EMBL/GenBank/DDBJ whole genome shotgun (WGS) entry which is preliminary data.</text>
</comment>
<reference evidence="1 2" key="1">
    <citation type="submission" date="2019-06" db="EMBL/GenBank/DDBJ databases">
        <title>Sequencing the genomes of 1000 actinobacteria strains.</title>
        <authorList>
            <person name="Klenk H.-P."/>
        </authorList>
    </citation>
    <scope>NUCLEOTIDE SEQUENCE [LARGE SCALE GENOMIC DNA]</scope>
    <source>
        <strain evidence="1 2">DSM 102200</strain>
    </source>
</reference>
<dbReference type="EMBL" id="VFOZ01000001">
    <property type="protein sequence ID" value="TQL97654.1"/>
    <property type="molecule type" value="Genomic_DNA"/>
</dbReference>
<evidence type="ECO:0000313" key="2">
    <source>
        <dbReference type="Proteomes" id="UP000316096"/>
    </source>
</evidence>
<name>A0A543CKM0_9ACTN</name>